<organism evidence="2 3">
    <name type="scientific">Marmota marmota marmota</name>
    <name type="common">Alpine marmot</name>
    <dbReference type="NCBI Taxonomy" id="9994"/>
    <lineage>
        <taxon>Eukaryota</taxon>
        <taxon>Metazoa</taxon>
        <taxon>Chordata</taxon>
        <taxon>Craniata</taxon>
        <taxon>Vertebrata</taxon>
        <taxon>Euteleostomi</taxon>
        <taxon>Mammalia</taxon>
        <taxon>Eutheria</taxon>
        <taxon>Euarchontoglires</taxon>
        <taxon>Glires</taxon>
        <taxon>Rodentia</taxon>
        <taxon>Sciuromorpha</taxon>
        <taxon>Sciuridae</taxon>
        <taxon>Xerinae</taxon>
        <taxon>Marmotini</taxon>
        <taxon>Marmota</taxon>
    </lineage>
</organism>
<dbReference type="Proteomes" id="UP000694407">
    <property type="component" value="Unplaced"/>
</dbReference>
<dbReference type="AlphaFoldDB" id="A0A8C5ZAZ6"/>
<dbReference type="Pfam" id="PF01352">
    <property type="entry name" value="KRAB"/>
    <property type="match status" value="1"/>
</dbReference>
<dbReference type="PROSITE" id="PS50805">
    <property type="entry name" value="KRAB"/>
    <property type="match status" value="1"/>
</dbReference>
<name>A0A8C5ZAZ6_MARMA</name>
<dbReference type="PANTHER" id="PTHR23232">
    <property type="entry name" value="KRAB DOMAIN C2H2 ZINC FINGER"/>
    <property type="match status" value="1"/>
</dbReference>
<evidence type="ECO:0000313" key="3">
    <source>
        <dbReference type="Proteomes" id="UP000694407"/>
    </source>
</evidence>
<dbReference type="CDD" id="cd07765">
    <property type="entry name" value="KRAB_A-box"/>
    <property type="match status" value="1"/>
</dbReference>
<feature type="domain" description="KRAB" evidence="1">
    <location>
        <begin position="15"/>
        <end position="105"/>
    </location>
</feature>
<dbReference type="GO" id="GO:0006355">
    <property type="term" value="P:regulation of DNA-templated transcription"/>
    <property type="evidence" value="ECO:0007669"/>
    <property type="project" value="InterPro"/>
</dbReference>
<dbReference type="Gene3D" id="6.10.140.140">
    <property type="match status" value="1"/>
</dbReference>
<dbReference type="InterPro" id="IPR036051">
    <property type="entry name" value="KRAB_dom_sf"/>
</dbReference>
<dbReference type="SMART" id="SM00349">
    <property type="entry name" value="KRAB"/>
    <property type="match status" value="1"/>
</dbReference>
<dbReference type="GeneTree" id="ENSGT00940000163177"/>
<dbReference type="InterPro" id="IPR050169">
    <property type="entry name" value="Krueppel_C2H2_ZnF"/>
</dbReference>
<accession>A0A8C5ZAZ6</accession>
<dbReference type="SUPFAM" id="SSF109640">
    <property type="entry name" value="KRAB domain (Kruppel-associated box)"/>
    <property type="match status" value="1"/>
</dbReference>
<sequence>MCIAVSGTMRNRGHIVSEDVAIYFSQEEWELINEAQRYLYHDEMLQNFAHLSSLGCWHGAVDEEAPYEQDVFVGISTQKPCEMCSSPLEDTLYLTEYSGTHPEHECGRALPALTAAAESKSFQK</sequence>
<evidence type="ECO:0000313" key="2">
    <source>
        <dbReference type="Ensembl" id="ENSMMMP00000010192.1"/>
    </source>
</evidence>
<reference evidence="2" key="1">
    <citation type="submission" date="2025-08" db="UniProtKB">
        <authorList>
            <consortium name="Ensembl"/>
        </authorList>
    </citation>
    <scope>IDENTIFICATION</scope>
</reference>
<dbReference type="Ensembl" id="ENSMMMT00000011625.1">
    <property type="protein sequence ID" value="ENSMMMP00000010192.1"/>
    <property type="gene ID" value="ENSMMMG00000009082.1"/>
</dbReference>
<evidence type="ECO:0000259" key="1">
    <source>
        <dbReference type="PROSITE" id="PS50805"/>
    </source>
</evidence>
<dbReference type="PANTHER" id="PTHR23232:SF133">
    <property type="entry name" value="RIKEN CDNA 1700020N01 GENE"/>
    <property type="match status" value="1"/>
</dbReference>
<reference evidence="2" key="2">
    <citation type="submission" date="2025-09" db="UniProtKB">
        <authorList>
            <consortium name="Ensembl"/>
        </authorList>
    </citation>
    <scope>IDENTIFICATION</scope>
</reference>
<dbReference type="InterPro" id="IPR001909">
    <property type="entry name" value="KRAB"/>
</dbReference>
<proteinExistence type="predicted"/>
<protein>
    <recommendedName>
        <fullName evidence="1">KRAB domain-containing protein</fullName>
    </recommendedName>
</protein>
<keyword evidence="3" id="KW-1185">Reference proteome</keyword>